<dbReference type="SMART" id="SM00028">
    <property type="entry name" value="TPR"/>
    <property type="match status" value="8"/>
</dbReference>
<dbReference type="InterPro" id="IPR019734">
    <property type="entry name" value="TPR_rpt"/>
</dbReference>
<organism evidence="1 2">
    <name type="scientific">Propithecus coquereli</name>
    <name type="common">Coquerel's sifaka</name>
    <name type="synonym">Propithecus verreauxi coquereli</name>
    <dbReference type="NCBI Taxonomy" id="379532"/>
    <lineage>
        <taxon>Eukaryota</taxon>
        <taxon>Metazoa</taxon>
        <taxon>Chordata</taxon>
        <taxon>Craniata</taxon>
        <taxon>Vertebrata</taxon>
        <taxon>Euteleostomi</taxon>
        <taxon>Mammalia</taxon>
        <taxon>Eutheria</taxon>
        <taxon>Euarchontoglires</taxon>
        <taxon>Primates</taxon>
        <taxon>Strepsirrhini</taxon>
        <taxon>Lemuriformes</taxon>
        <taxon>Indriidae</taxon>
        <taxon>Propithecus</taxon>
    </lineage>
</organism>
<dbReference type="OMA" id="HWDGMAV"/>
<dbReference type="GeneTree" id="ENSGT00390000003047"/>
<evidence type="ECO:0000313" key="2">
    <source>
        <dbReference type="Proteomes" id="UP000233160"/>
    </source>
</evidence>
<reference evidence="1" key="1">
    <citation type="submission" date="2025-08" db="UniProtKB">
        <authorList>
            <consortium name="Ensembl"/>
        </authorList>
    </citation>
    <scope>IDENTIFICATION</scope>
</reference>
<gene>
    <name evidence="1" type="primary">TTC34</name>
</gene>
<dbReference type="SUPFAM" id="SSF48452">
    <property type="entry name" value="TPR-like"/>
    <property type="match status" value="3"/>
</dbReference>
<reference evidence="1" key="2">
    <citation type="submission" date="2025-09" db="UniProtKB">
        <authorList>
            <consortium name="Ensembl"/>
        </authorList>
    </citation>
    <scope>IDENTIFICATION</scope>
</reference>
<dbReference type="AlphaFoldDB" id="A0A2K6EHI4"/>
<dbReference type="InterPro" id="IPR042161">
    <property type="entry name" value="TTC34"/>
</dbReference>
<evidence type="ECO:0000313" key="1">
    <source>
        <dbReference type="Ensembl" id="ENSPCOP00000001190.1"/>
    </source>
</evidence>
<keyword evidence="2" id="KW-1185">Reference proteome</keyword>
<dbReference type="STRING" id="379532.ENSPCOP00000001190"/>
<dbReference type="InterPro" id="IPR011990">
    <property type="entry name" value="TPR-like_helical_dom_sf"/>
</dbReference>
<proteinExistence type="predicted"/>
<name>A0A2K6EHI4_PROCO</name>
<sequence length="1074" mass="115299">MMAAQELVACLCREGDQHLALGEPPVATAFYLAAFSCHAPSAVRSVRAALAEARGAPVVATLEAWCRGDGQIPSIHWDGMAVVSLTGTLASAFLGALCPDHPAAVLHLLAGLLARGHHEEVARRCGSLLDAQSQHVLALRLTRALAWVLSGTRAADGVAAYLQAFASGAEQTVAFIRTHQQPYLPVLVGALRDYLSGHAEAGDGAGQWETDSRRLLEALDPGGTRSDTLSPEALLHDGRYEDCLAACSRALERRPSSSKPQGEGLAALLVTRAAAAFFLDGRAQDMLRDLHEAFCESPSEAGRQFQAVLSAQDQERVRAQAQEAADQGFARFQEAVRNRPELREDAGRELLAPVARALRVLLHLAPTVVRPALSARLAECLLLAGDAAGARALCERLLQPARPGDGAGDRAAARAPLLALRGFCALHAGDARRAQEDFQAVVEQGAPQPGGCVRALCGRGLLRVLAGSAFLGMLDYVTACRLRPEDALLAAKAYVPWNQRGLLLTVLREQGRELLQRRAWAAGTCPAAGGPRAVCEDGDAHGVHQLATLLMELDAEDEDSRLLAADALYRLGRLHDAHKSLLVALSRRPQAAPVLVRLALLQLRRGFFYDANQLVKKVVQSGDTACLQPTLDVFCREDRQLLRGHCHARALAILRERPGAADSRAHTREAIAYLSLAIFAAGSQASESLLTRARCYGFLGQKKTAMFDFNSVLRAEPGNVQALCGRALVHLALDQPQDAVDDIASALKLSPGTVVPEIRSLKPEAQALITQGLYTRCRALLSQLLDTGPPLGDKDTQDLLAMAEALTKIDSGRPSWHILLADILTARGSYEEAEAHLQETLHPASLSEAARARRGLLRLKKGDAPAAARDLQRLAEADTADLSFLLRLLEASERQSLTQAATQEASSLLDARQPRQALGYCSLAVLAGGSCACHLRLRATCLAKLQQFDRALGDLDGVLRESSEDSSLPRRAEDFCFRGRLQLRLGDEAGAAGAFAQALKLAPTLAQSMLREQPGRAATAHLFLGRGQCCLEEQRYAEAWTAAESGLLVDPNHSGLKRLKARIRREASSGCWLH</sequence>
<accession>A0A2K6EHI4</accession>
<protein>
    <submittedName>
        <fullName evidence="1">Tetratricopeptide repeat domain 34</fullName>
    </submittedName>
</protein>
<dbReference type="Ensembl" id="ENSPCOT00000004224.1">
    <property type="protein sequence ID" value="ENSPCOP00000001190.1"/>
    <property type="gene ID" value="ENSPCOG00000003769.1"/>
</dbReference>
<dbReference type="PANTHER" id="PTHR44874:SF1">
    <property type="entry name" value="TETRATRICOPEPTIDE REPEAT PROTEIN 34"/>
    <property type="match status" value="1"/>
</dbReference>
<dbReference type="Gene3D" id="1.25.40.10">
    <property type="entry name" value="Tetratricopeptide repeat domain"/>
    <property type="match status" value="4"/>
</dbReference>
<dbReference type="PANTHER" id="PTHR44874">
    <property type="entry name" value="TETRATRICOPEPTIDE REPEAT PROTEIN 34"/>
    <property type="match status" value="1"/>
</dbReference>
<dbReference type="Proteomes" id="UP000233160">
    <property type="component" value="Unassembled WGS sequence"/>
</dbReference>